<evidence type="ECO:0000256" key="1">
    <source>
        <dbReference type="SAM" id="Phobius"/>
    </source>
</evidence>
<evidence type="ECO:0000313" key="3">
    <source>
        <dbReference type="Proteomes" id="UP000887458"/>
    </source>
</evidence>
<keyword evidence="1" id="KW-1133">Transmembrane helix</keyword>
<dbReference type="EMBL" id="NJHN03000123">
    <property type="protein sequence ID" value="KAH9413032.1"/>
    <property type="molecule type" value="Genomic_DNA"/>
</dbReference>
<proteinExistence type="predicted"/>
<organism evidence="2 3">
    <name type="scientific">Dermatophagoides pteronyssinus</name>
    <name type="common">European house dust mite</name>
    <dbReference type="NCBI Taxonomy" id="6956"/>
    <lineage>
        <taxon>Eukaryota</taxon>
        <taxon>Metazoa</taxon>
        <taxon>Ecdysozoa</taxon>
        <taxon>Arthropoda</taxon>
        <taxon>Chelicerata</taxon>
        <taxon>Arachnida</taxon>
        <taxon>Acari</taxon>
        <taxon>Acariformes</taxon>
        <taxon>Sarcoptiformes</taxon>
        <taxon>Astigmata</taxon>
        <taxon>Psoroptidia</taxon>
        <taxon>Analgoidea</taxon>
        <taxon>Pyroglyphidae</taxon>
        <taxon>Dermatophagoidinae</taxon>
        <taxon>Dermatophagoides</taxon>
    </lineage>
</organism>
<feature type="transmembrane region" description="Helical" evidence="1">
    <location>
        <begin position="19"/>
        <end position="37"/>
    </location>
</feature>
<protein>
    <submittedName>
        <fullName evidence="2">Uncharacterized protein</fullName>
    </submittedName>
</protein>
<evidence type="ECO:0000313" key="2">
    <source>
        <dbReference type="EMBL" id="KAH9413032.1"/>
    </source>
</evidence>
<reference evidence="2 3" key="2">
    <citation type="journal article" date="2022" name="Mol. Biol. Evol.">
        <title>Comparative Genomics Reveals Insights into the Divergent Evolution of Astigmatic Mites and Household Pest Adaptations.</title>
        <authorList>
            <person name="Xiong Q."/>
            <person name="Wan A.T."/>
            <person name="Liu X."/>
            <person name="Fung C.S."/>
            <person name="Xiao X."/>
            <person name="Malainual N."/>
            <person name="Hou J."/>
            <person name="Wang L."/>
            <person name="Wang M."/>
            <person name="Yang K.Y."/>
            <person name="Cui Y."/>
            <person name="Leung E.L."/>
            <person name="Nong W."/>
            <person name="Shin S.K."/>
            <person name="Au S.W."/>
            <person name="Jeong K.Y."/>
            <person name="Chew F.T."/>
            <person name="Hui J.H."/>
            <person name="Leung T.F."/>
            <person name="Tungtrongchitr A."/>
            <person name="Zhong N."/>
            <person name="Liu Z."/>
            <person name="Tsui S.K."/>
        </authorList>
    </citation>
    <scope>NUCLEOTIDE SEQUENCE [LARGE SCALE GENOMIC DNA]</scope>
    <source>
        <strain evidence="2">Derp</strain>
    </source>
</reference>
<keyword evidence="1" id="KW-0472">Membrane</keyword>
<dbReference type="Proteomes" id="UP000887458">
    <property type="component" value="Unassembled WGS sequence"/>
</dbReference>
<accession>A0ABQ8IRT5</accession>
<keyword evidence="1" id="KW-0812">Transmembrane</keyword>
<keyword evidence="3" id="KW-1185">Reference proteome</keyword>
<sequence length="107" mass="12616">MAPLNGLIDSTILKSEHQFLAFIYTFIHSLAEVLSILRQRHHYQIHFSNLQHFEPLFHFIQYGTNPNRFFQLIICSIFCKTSPQFNTLKQLNSGKKDVSNRLLRTNH</sequence>
<name>A0ABQ8IRT5_DERPT</name>
<comment type="caution">
    <text evidence="2">The sequence shown here is derived from an EMBL/GenBank/DDBJ whole genome shotgun (WGS) entry which is preliminary data.</text>
</comment>
<reference evidence="2 3" key="1">
    <citation type="journal article" date="2018" name="J. Allergy Clin. Immunol.">
        <title>High-quality assembly of Dermatophagoides pteronyssinus genome and transcriptome reveals a wide range of novel allergens.</title>
        <authorList>
            <person name="Liu X.Y."/>
            <person name="Yang K.Y."/>
            <person name="Wang M.Q."/>
            <person name="Kwok J.S."/>
            <person name="Zeng X."/>
            <person name="Yang Z."/>
            <person name="Xiao X.J."/>
            <person name="Lau C.P."/>
            <person name="Li Y."/>
            <person name="Huang Z.M."/>
            <person name="Ba J.G."/>
            <person name="Yim A.K."/>
            <person name="Ouyang C.Y."/>
            <person name="Ngai S.M."/>
            <person name="Chan T.F."/>
            <person name="Leung E.L."/>
            <person name="Liu L."/>
            <person name="Liu Z.G."/>
            <person name="Tsui S.K."/>
        </authorList>
    </citation>
    <scope>NUCLEOTIDE SEQUENCE [LARGE SCALE GENOMIC DNA]</scope>
    <source>
        <strain evidence="2">Derp</strain>
    </source>
</reference>
<gene>
    <name evidence="2" type="ORF">DERP_006717</name>
</gene>